<evidence type="ECO:0000313" key="3">
    <source>
        <dbReference type="EMBL" id="TGE27251.1"/>
    </source>
</evidence>
<dbReference type="Pfam" id="PF13715">
    <property type="entry name" value="CarbopepD_reg_2"/>
    <property type="match status" value="1"/>
</dbReference>
<dbReference type="InterPro" id="IPR052036">
    <property type="entry name" value="Hydrolase/PRTase-associated"/>
</dbReference>
<keyword evidence="4" id="KW-1185">Reference proteome</keyword>
<dbReference type="EMBL" id="SRMB01000002">
    <property type="protein sequence ID" value="TGE27251.1"/>
    <property type="molecule type" value="Genomic_DNA"/>
</dbReference>
<dbReference type="Pfam" id="PF05139">
    <property type="entry name" value="Erythro_esteras"/>
    <property type="match status" value="1"/>
</dbReference>
<evidence type="ECO:0000256" key="2">
    <source>
        <dbReference type="SAM" id="SignalP"/>
    </source>
</evidence>
<protein>
    <recommendedName>
        <fullName evidence="5">Erythromycin esterase family protein</fullName>
    </recommendedName>
</protein>
<evidence type="ECO:0000313" key="4">
    <source>
        <dbReference type="Proteomes" id="UP000298471"/>
    </source>
</evidence>
<dbReference type="CDD" id="cd14728">
    <property type="entry name" value="Ere-like"/>
    <property type="match status" value="1"/>
</dbReference>
<accession>A0A4Z0QE13</accession>
<dbReference type="OrthoDB" id="9810066at2"/>
<dbReference type="Gene3D" id="2.60.40.1120">
    <property type="entry name" value="Carboxypeptidase-like, regulatory domain"/>
    <property type="match status" value="1"/>
</dbReference>
<dbReference type="SUPFAM" id="SSF49464">
    <property type="entry name" value="Carboxypeptidase regulatory domain-like"/>
    <property type="match status" value="1"/>
</dbReference>
<dbReference type="Gene3D" id="3.40.1660.10">
    <property type="entry name" value="EreA-like (biosynthetic domain)"/>
    <property type="match status" value="2"/>
</dbReference>
<gene>
    <name evidence="3" type="ORF">E5K02_12720</name>
</gene>
<dbReference type="PANTHER" id="PTHR31299">
    <property type="entry name" value="ESTERASE, PUTATIVE (AFU_ORTHOLOGUE AFUA_1G05850)-RELATED"/>
    <property type="match status" value="1"/>
</dbReference>
<organism evidence="3 4">
    <name type="scientific">Hymenobacter metallicola</name>
    <dbReference type="NCBI Taxonomy" id="2563114"/>
    <lineage>
        <taxon>Bacteria</taxon>
        <taxon>Pseudomonadati</taxon>
        <taxon>Bacteroidota</taxon>
        <taxon>Cytophagia</taxon>
        <taxon>Cytophagales</taxon>
        <taxon>Hymenobacteraceae</taxon>
        <taxon>Hymenobacter</taxon>
    </lineage>
</organism>
<dbReference type="InterPro" id="IPR008969">
    <property type="entry name" value="CarboxyPept-like_regulatory"/>
</dbReference>
<dbReference type="RefSeq" id="WP_135395151.1">
    <property type="nucleotide sequence ID" value="NZ_SRMB01000002.1"/>
</dbReference>
<evidence type="ECO:0000256" key="1">
    <source>
        <dbReference type="SAM" id="MobiDB-lite"/>
    </source>
</evidence>
<proteinExistence type="predicted"/>
<comment type="caution">
    <text evidence="3">The sequence shown here is derived from an EMBL/GenBank/DDBJ whole genome shotgun (WGS) entry which is preliminary data.</text>
</comment>
<dbReference type="AlphaFoldDB" id="A0A4Z0QE13"/>
<dbReference type="Proteomes" id="UP000298471">
    <property type="component" value="Unassembled WGS sequence"/>
</dbReference>
<feature type="compositionally biased region" description="Low complexity" evidence="1">
    <location>
        <begin position="428"/>
        <end position="438"/>
    </location>
</feature>
<evidence type="ECO:0008006" key="5">
    <source>
        <dbReference type="Google" id="ProtNLM"/>
    </source>
</evidence>
<dbReference type="PANTHER" id="PTHR31299:SF0">
    <property type="entry name" value="ESTERASE, PUTATIVE (AFU_ORTHOLOGUE AFUA_1G05850)-RELATED"/>
    <property type="match status" value="1"/>
</dbReference>
<sequence length="860" mass="94122">MFFISRLLAACVLWVAFTTAARAQASLPIHPVRSISPTDTSLADLEFLAREIGQAQVVMLGEPTHGEGNVTEAKIRLIRFLQQRLGFTTVAFESGFYELDKAQREISAGVPVQEAIEASVFHVWTGTQEFQALLPLLGKGRLRVAGFDYQLSGAYQESQLEELEALLKPEKGSSELAYDYLEECLSTMGENFLFPPTHQLLIFDVQLGKARRLLEKIAAGADAPRRERATFWLQNLRSLQALAHDYATNDPGVRDSTEWTATTSNPRDAQMADNLLWYVRHHPREKVICWGALGHLANQVPVLSGDDVKKFRSMGQAVKAKLGPDAVYVLGTLAGGGTHGFGSWGKPLAVPPPAAGTLEAQLLAKGQEYSFVSLKHDAPGQMLTTYAFEYKPLTGPWSEVVDGFLFLASVNPPHAALGATVAPAAATAGPAGAATSPPRRGLNPATRPVGKAGPALLLTGIVLDRKTAAPVPFATIAVPSRSTGTIADAQGRFRLPSQPGEIVQVSSLGYEPVALAARSAAAPLVVQLVPAAFALADVRVSAQSQDPRRIMKKVIQAVPANYERQAYTARVYSHRRITNFDTLRYEVEYVSDVLDPAGFKDWGGGFLMLGPKQTHVVREKHALVPDQEPANCSVYLEPGHGFFTAGSDPVRISPLFKTGTLGKYHLQLDSIQQRGGETVYVIRFAVKRATNRATGMYLVSGYAGKVYVRQRDYAVVRYEALWQEDTVKNNAIARKYHGTKSDIARLYSDVFSDHRKVHVVTYKQQGDKGRYHVVSSVAQAVSIGRRLGGKPFYAQKSCEEYFTPLPQPAAADLLAAEADPELRRGELWQVAKVPYRLLFWQSYQRPQPAEPAPQLEISKP</sequence>
<dbReference type="GO" id="GO:0046677">
    <property type="term" value="P:response to antibiotic"/>
    <property type="evidence" value="ECO:0007669"/>
    <property type="project" value="InterPro"/>
</dbReference>
<feature type="chain" id="PRO_5021379151" description="Erythromycin esterase family protein" evidence="2">
    <location>
        <begin position="24"/>
        <end position="860"/>
    </location>
</feature>
<feature type="region of interest" description="Disordered" evidence="1">
    <location>
        <begin position="428"/>
        <end position="448"/>
    </location>
</feature>
<feature type="signal peptide" evidence="2">
    <location>
        <begin position="1"/>
        <end position="23"/>
    </location>
</feature>
<dbReference type="InterPro" id="IPR007815">
    <property type="entry name" value="Emycin_Estase"/>
</dbReference>
<reference evidence="3 4" key="1">
    <citation type="submission" date="2019-04" db="EMBL/GenBank/DDBJ databases">
        <authorList>
            <person name="Feng G."/>
            <person name="Zhang J."/>
            <person name="Zhu H."/>
        </authorList>
    </citation>
    <scope>NUCLEOTIDE SEQUENCE [LARGE SCALE GENOMIC DNA]</scope>
    <source>
        <strain evidence="3 4">9PBR-1</strain>
    </source>
</reference>
<keyword evidence="2" id="KW-0732">Signal</keyword>
<dbReference type="SUPFAM" id="SSF159501">
    <property type="entry name" value="EreA/ChaN-like"/>
    <property type="match status" value="1"/>
</dbReference>
<name>A0A4Z0QE13_9BACT</name>